<dbReference type="Proteomes" id="UP000789570">
    <property type="component" value="Unassembled WGS sequence"/>
</dbReference>
<evidence type="ECO:0000313" key="4">
    <source>
        <dbReference type="Proteomes" id="UP000789570"/>
    </source>
</evidence>
<name>A0A9N9C1T8_9GLOM</name>
<accession>A0A9N9C1T8</accession>
<dbReference type="GO" id="GO:0008236">
    <property type="term" value="F:serine-type peptidase activity"/>
    <property type="evidence" value="ECO:0007669"/>
    <property type="project" value="InterPro"/>
</dbReference>
<dbReference type="EMBL" id="CAJVPQ010002105">
    <property type="protein sequence ID" value="CAG8583747.1"/>
    <property type="molecule type" value="Genomic_DNA"/>
</dbReference>
<keyword evidence="4" id="KW-1185">Reference proteome</keyword>
<dbReference type="AlphaFoldDB" id="A0A9N9C1T8"/>
<evidence type="ECO:0000259" key="2">
    <source>
        <dbReference type="Pfam" id="PF12146"/>
    </source>
</evidence>
<gene>
    <name evidence="3" type="ORF">FCALED_LOCUS7734</name>
</gene>
<dbReference type="OrthoDB" id="9988524at2759"/>
<evidence type="ECO:0000313" key="3">
    <source>
        <dbReference type="EMBL" id="CAG8583747.1"/>
    </source>
</evidence>
<dbReference type="Pfam" id="PF12146">
    <property type="entry name" value="Hydrolase_4"/>
    <property type="match status" value="1"/>
</dbReference>
<dbReference type="Pfam" id="PF00326">
    <property type="entry name" value="Peptidase_S9"/>
    <property type="match status" value="1"/>
</dbReference>
<dbReference type="InterPro" id="IPR022742">
    <property type="entry name" value="Hydrolase_4"/>
</dbReference>
<proteinExistence type="predicted"/>
<reference evidence="3" key="1">
    <citation type="submission" date="2021-06" db="EMBL/GenBank/DDBJ databases">
        <authorList>
            <person name="Kallberg Y."/>
            <person name="Tangrot J."/>
            <person name="Rosling A."/>
        </authorList>
    </citation>
    <scope>NUCLEOTIDE SEQUENCE</scope>
    <source>
        <strain evidence="3">UK204</strain>
    </source>
</reference>
<dbReference type="PANTHER" id="PTHR42886">
    <property type="entry name" value="RE40534P-RELATED"/>
    <property type="match status" value="1"/>
</dbReference>
<dbReference type="PANTHER" id="PTHR42886:SF53">
    <property type="entry name" value="ALPHA_BETA-HYDROLASES SUPERFAMILY PROTEIN"/>
    <property type="match status" value="1"/>
</dbReference>
<organism evidence="3 4">
    <name type="scientific">Funneliformis caledonium</name>
    <dbReference type="NCBI Taxonomy" id="1117310"/>
    <lineage>
        <taxon>Eukaryota</taxon>
        <taxon>Fungi</taxon>
        <taxon>Fungi incertae sedis</taxon>
        <taxon>Mucoromycota</taxon>
        <taxon>Glomeromycotina</taxon>
        <taxon>Glomeromycetes</taxon>
        <taxon>Glomerales</taxon>
        <taxon>Glomeraceae</taxon>
        <taxon>Funneliformis</taxon>
    </lineage>
</organism>
<feature type="domain" description="Serine aminopeptidase S33" evidence="2">
    <location>
        <begin position="29"/>
        <end position="137"/>
    </location>
</feature>
<dbReference type="GO" id="GO:0006508">
    <property type="term" value="P:proteolysis"/>
    <property type="evidence" value="ECO:0007669"/>
    <property type="project" value="InterPro"/>
</dbReference>
<dbReference type="SUPFAM" id="SSF53474">
    <property type="entry name" value="alpha/beta-Hydrolases"/>
    <property type="match status" value="1"/>
</dbReference>
<comment type="caution">
    <text evidence="3">The sequence shown here is derived from an EMBL/GenBank/DDBJ whole genome shotgun (WGS) entry which is preliminary data.</text>
</comment>
<evidence type="ECO:0000259" key="1">
    <source>
        <dbReference type="Pfam" id="PF00326"/>
    </source>
</evidence>
<dbReference type="InterPro" id="IPR001375">
    <property type="entry name" value="Peptidase_S9_cat"/>
</dbReference>
<feature type="domain" description="Peptidase S9 prolyl oligopeptidase catalytic" evidence="1">
    <location>
        <begin position="177"/>
        <end position="255"/>
    </location>
</feature>
<protein>
    <submittedName>
        <fullName evidence="3">11802_t:CDS:1</fullName>
    </submittedName>
</protein>
<dbReference type="InterPro" id="IPR029058">
    <property type="entry name" value="AB_hydrolase_fold"/>
</dbReference>
<sequence>MEETTFEVDIGKGFNLSAALCLKSNAPCENIVIVCHGLLNTRLSETVRTVVERIPYHALSFDFQGNGLSEGTTTYGNYEEEVENVRCIVSYVREKLGRKVLCICGHSKGAAVTLLYASKYSDVPLIINISARYDHTQTPPGRFKPEQLEELKTKGSFVWLKHRKKDYVIRQEDMNASLSLDMSVVKNIDKRKVRVLTVHGSEDEICPLEGSYTYDLLIGPKPYHNLMVIQGAGHLYKDVNHKTILVDKITAWLKEFEPWSSKL</sequence>
<dbReference type="Gene3D" id="3.40.50.1820">
    <property type="entry name" value="alpha/beta hydrolase"/>
    <property type="match status" value="1"/>
</dbReference>